<evidence type="ECO:0000313" key="1">
    <source>
        <dbReference type="EMBL" id="KUG56763.1"/>
    </source>
</evidence>
<dbReference type="Pfam" id="PF11662">
    <property type="entry name" value="DUF3263"/>
    <property type="match status" value="1"/>
</dbReference>
<dbReference type="InterPro" id="IPR021678">
    <property type="entry name" value="DUF3263"/>
</dbReference>
<dbReference type="OrthoDB" id="3268863at2"/>
<keyword evidence="2" id="KW-1185">Reference proteome</keyword>
<dbReference type="Proteomes" id="UP000054837">
    <property type="component" value="Unassembled WGS sequence"/>
</dbReference>
<dbReference type="RefSeq" id="WP_058890511.1">
    <property type="nucleotide sequence ID" value="NZ_LQBL01000011.1"/>
</dbReference>
<comment type="caution">
    <text evidence="1">The sequence shown here is derived from an EMBL/GenBank/DDBJ whole genome shotgun (WGS) entry which is preliminary data.</text>
</comment>
<proteinExistence type="predicted"/>
<organism evidence="1 2">
    <name type="scientific">Serinicoccus chungangensis</name>
    <dbReference type="NCBI Taxonomy" id="767452"/>
    <lineage>
        <taxon>Bacteria</taxon>
        <taxon>Bacillati</taxon>
        <taxon>Actinomycetota</taxon>
        <taxon>Actinomycetes</taxon>
        <taxon>Micrococcales</taxon>
        <taxon>Ornithinimicrobiaceae</taxon>
        <taxon>Serinicoccus</taxon>
    </lineage>
</organism>
<dbReference type="STRING" id="767452.AVL62_11500"/>
<accession>A0A0W8IA91</accession>
<protein>
    <recommendedName>
        <fullName evidence="3">DUF3263 domain-containing protein</fullName>
    </recommendedName>
</protein>
<dbReference type="EMBL" id="LQBL01000011">
    <property type="protein sequence ID" value="KUG56763.1"/>
    <property type="molecule type" value="Genomic_DNA"/>
</dbReference>
<reference evidence="1 2" key="1">
    <citation type="submission" date="2015-12" db="EMBL/GenBank/DDBJ databases">
        <title>Serinicoccus chungangenesis strain CD08_5 genome sequencing and assembly.</title>
        <authorList>
            <person name="Chander A.M."/>
            <person name="Kaur G."/>
            <person name="Nair G.R."/>
            <person name="Dhawan D.K."/>
            <person name="Kochhar R.K."/>
            <person name="Mayilraj S."/>
            <person name="Bhadada S.K."/>
        </authorList>
    </citation>
    <scope>NUCLEOTIDE SEQUENCE [LARGE SCALE GENOMIC DNA]</scope>
    <source>
        <strain evidence="1 2">CD08_5</strain>
    </source>
</reference>
<gene>
    <name evidence="1" type="ORF">AVL62_11500</name>
</gene>
<name>A0A0W8IA91_9MICO</name>
<sequence>MGAASHVQQVEPPAGLSARDQEILDFENRHWTYAGSKEQGIKDLFDLSSTRYYQLLNQLIDNEAALAYKPLLIKRLRRDRSRRQRARSMRRLGMQS</sequence>
<evidence type="ECO:0008006" key="3">
    <source>
        <dbReference type="Google" id="ProtNLM"/>
    </source>
</evidence>
<evidence type="ECO:0000313" key="2">
    <source>
        <dbReference type="Proteomes" id="UP000054837"/>
    </source>
</evidence>
<dbReference type="AlphaFoldDB" id="A0A0W8IA91"/>